<sequence length="600" mass="68673">MPKFRRGFIWSSSPQNNISPAALYTETAPPLPSPPAHLLNNPAMQASLRAMKDHVKVETSFNVDRFENLLADHPNQPFVRSVMTGLREGFWPFHDGEYKAELEMKGENFATDPADLEAIRAYRDKEVGAAHWSGPLPQNELLSGMKTSPMFVVWQKEKPRVITDHKSSGLNDGIPRAEAHVRYDDMHDFGQALHEARVAHPNRKIMLFKSDVQGAFLNLPAHPLWQLHQVVEVDGVLHIVRRLVFGNRASPRCWCAVSGLLCWIAVRKLDLTCLYVYMDDFFGWDFVDNLIFYHGQRRPRRQVLLLIMWEFIGCPFEDRKQEHAVTLKIIGFWVDATFGSISLSPESVADIIAKVEAFITVEGRQHPLREWQKLGGYLNWMLNVLPWARPALTELYRKMKGKLHANANIFLNREVIQDLTWLSTVIRDAIGVRFVDAMTWRDDEADMIIWTDASLRTGLSFIYSNYGFAYQLRECPLSIKIDIFFLELVAILSAVHHAASLPHPPRRLLIWSDSLDSVSVLASLAASESIHNGVILAIAQIILTSGIDLRVNHIAGKKNIRADLLSRFLFEDFRREFPSVRVRLFTPPRELLPARWRECF</sequence>
<evidence type="ECO:0000313" key="2">
    <source>
        <dbReference type="Proteomes" id="UP001219525"/>
    </source>
</evidence>
<keyword evidence="2" id="KW-1185">Reference proteome</keyword>
<protein>
    <recommendedName>
        <fullName evidence="3">Reverse transcriptase domain-containing protein</fullName>
    </recommendedName>
</protein>
<dbReference type="Proteomes" id="UP001219525">
    <property type="component" value="Unassembled WGS sequence"/>
</dbReference>
<proteinExistence type="predicted"/>
<evidence type="ECO:0000313" key="1">
    <source>
        <dbReference type="EMBL" id="KAJ7191129.1"/>
    </source>
</evidence>
<dbReference type="EMBL" id="JARJCW010000137">
    <property type="protein sequence ID" value="KAJ7191129.1"/>
    <property type="molecule type" value="Genomic_DNA"/>
</dbReference>
<evidence type="ECO:0008006" key="3">
    <source>
        <dbReference type="Google" id="ProtNLM"/>
    </source>
</evidence>
<organism evidence="1 2">
    <name type="scientific">Mycena pura</name>
    <dbReference type="NCBI Taxonomy" id="153505"/>
    <lineage>
        <taxon>Eukaryota</taxon>
        <taxon>Fungi</taxon>
        <taxon>Dikarya</taxon>
        <taxon>Basidiomycota</taxon>
        <taxon>Agaricomycotina</taxon>
        <taxon>Agaricomycetes</taxon>
        <taxon>Agaricomycetidae</taxon>
        <taxon>Agaricales</taxon>
        <taxon>Marasmiineae</taxon>
        <taxon>Mycenaceae</taxon>
        <taxon>Mycena</taxon>
    </lineage>
</organism>
<accession>A0AAD6UN25</accession>
<dbReference type="PANTHER" id="PTHR33050">
    <property type="entry name" value="REVERSE TRANSCRIPTASE DOMAIN-CONTAINING PROTEIN"/>
    <property type="match status" value="1"/>
</dbReference>
<dbReference type="AlphaFoldDB" id="A0AAD6UN25"/>
<name>A0AAD6UN25_9AGAR</name>
<dbReference type="SUPFAM" id="SSF56672">
    <property type="entry name" value="DNA/RNA polymerases"/>
    <property type="match status" value="1"/>
</dbReference>
<gene>
    <name evidence="1" type="ORF">GGX14DRAFT_381437</name>
</gene>
<comment type="caution">
    <text evidence="1">The sequence shown here is derived from an EMBL/GenBank/DDBJ whole genome shotgun (WGS) entry which is preliminary data.</text>
</comment>
<reference evidence="1" key="1">
    <citation type="submission" date="2023-03" db="EMBL/GenBank/DDBJ databases">
        <title>Massive genome expansion in bonnet fungi (Mycena s.s.) driven by repeated elements and novel gene families across ecological guilds.</title>
        <authorList>
            <consortium name="Lawrence Berkeley National Laboratory"/>
            <person name="Harder C.B."/>
            <person name="Miyauchi S."/>
            <person name="Viragh M."/>
            <person name="Kuo A."/>
            <person name="Thoen E."/>
            <person name="Andreopoulos B."/>
            <person name="Lu D."/>
            <person name="Skrede I."/>
            <person name="Drula E."/>
            <person name="Henrissat B."/>
            <person name="Morin E."/>
            <person name="Kohler A."/>
            <person name="Barry K."/>
            <person name="LaButti K."/>
            <person name="Morin E."/>
            <person name="Salamov A."/>
            <person name="Lipzen A."/>
            <person name="Mereny Z."/>
            <person name="Hegedus B."/>
            <person name="Baldrian P."/>
            <person name="Stursova M."/>
            <person name="Weitz H."/>
            <person name="Taylor A."/>
            <person name="Grigoriev I.V."/>
            <person name="Nagy L.G."/>
            <person name="Martin F."/>
            <person name="Kauserud H."/>
        </authorList>
    </citation>
    <scope>NUCLEOTIDE SEQUENCE</scope>
    <source>
        <strain evidence="1">9144</strain>
    </source>
</reference>
<dbReference type="PANTHER" id="PTHR33050:SF7">
    <property type="entry name" value="RIBONUCLEASE H"/>
    <property type="match status" value="1"/>
</dbReference>
<dbReference type="InterPro" id="IPR052055">
    <property type="entry name" value="Hepadnavirus_pol/RT"/>
</dbReference>
<dbReference type="InterPro" id="IPR043502">
    <property type="entry name" value="DNA/RNA_pol_sf"/>
</dbReference>